<organism evidence="3 4">
    <name type="scientific">Ciona savignyi</name>
    <name type="common">Pacific transparent sea squirt</name>
    <dbReference type="NCBI Taxonomy" id="51511"/>
    <lineage>
        <taxon>Eukaryota</taxon>
        <taxon>Metazoa</taxon>
        <taxon>Chordata</taxon>
        <taxon>Tunicata</taxon>
        <taxon>Ascidiacea</taxon>
        <taxon>Phlebobranchia</taxon>
        <taxon>Cionidae</taxon>
        <taxon>Ciona</taxon>
    </lineage>
</organism>
<keyword evidence="4" id="KW-1185">Reference proteome</keyword>
<comment type="similarity">
    <text evidence="1">Belongs to the MAM33 family.</text>
</comment>
<dbReference type="InterPro" id="IPR003428">
    <property type="entry name" value="MAM33"/>
</dbReference>
<protein>
    <recommendedName>
        <fullName evidence="2">Complement component 1 Q subcomponent-binding protein, mitochondrial</fullName>
    </recommendedName>
</protein>
<dbReference type="PANTHER" id="PTHR10826">
    <property type="entry name" value="COMPLEMENT COMPONENT 1"/>
    <property type="match status" value="1"/>
</dbReference>
<name>H2ZMS5_CIOSA</name>
<reference evidence="4" key="1">
    <citation type="submission" date="2003-08" db="EMBL/GenBank/DDBJ databases">
        <authorList>
            <person name="Birren B."/>
            <person name="Nusbaum C."/>
            <person name="Abebe A."/>
            <person name="Abouelleil A."/>
            <person name="Adekoya E."/>
            <person name="Ait-zahra M."/>
            <person name="Allen N."/>
            <person name="Allen T."/>
            <person name="An P."/>
            <person name="Anderson M."/>
            <person name="Anderson S."/>
            <person name="Arachchi H."/>
            <person name="Armbruster J."/>
            <person name="Bachantsang P."/>
            <person name="Baldwin J."/>
            <person name="Barry A."/>
            <person name="Bayul T."/>
            <person name="Blitshsteyn B."/>
            <person name="Bloom T."/>
            <person name="Blye J."/>
            <person name="Boguslavskiy L."/>
            <person name="Borowsky M."/>
            <person name="Boukhgalter B."/>
            <person name="Brunache A."/>
            <person name="Butler J."/>
            <person name="Calixte N."/>
            <person name="Calvo S."/>
            <person name="Camarata J."/>
            <person name="Campo K."/>
            <person name="Chang J."/>
            <person name="Cheshatsang Y."/>
            <person name="Citroen M."/>
            <person name="Collymore A."/>
            <person name="Considine T."/>
            <person name="Cook A."/>
            <person name="Cooke P."/>
            <person name="Corum B."/>
            <person name="Cuomo C."/>
            <person name="David R."/>
            <person name="Dawoe T."/>
            <person name="Degray S."/>
            <person name="Dodge S."/>
            <person name="Dooley K."/>
            <person name="Dorje P."/>
            <person name="Dorjee K."/>
            <person name="Dorris L."/>
            <person name="Duffey N."/>
            <person name="Dupes A."/>
            <person name="Elkins T."/>
            <person name="Engels R."/>
            <person name="Erickson J."/>
            <person name="Farina A."/>
            <person name="Faro S."/>
            <person name="Ferreira P."/>
            <person name="Fischer H."/>
            <person name="Fitzgerald M."/>
            <person name="Foley K."/>
            <person name="Gage D."/>
            <person name="Galagan J."/>
            <person name="Gearin G."/>
            <person name="Gnerre S."/>
            <person name="Gnirke A."/>
            <person name="Goyette A."/>
            <person name="Graham J."/>
            <person name="Grandbois E."/>
            <person name="Gyaltsen K."/>
            <person name="Hafez N."/>
            <person name="Hagopian D."/>
            <person name="Hagos B."/>
            <person name="Hall J."/>
            <person name="Hatcher B."/>
            <person name="Heller A."/>
            <person name="Higgins H."/>
            <person name="Honan T."/>
            <person name="Horn A."/>
            <person name="Houde N."/>
            <person name="Hughes L."/>
            <person name="Hulme W."/>
            <person name="Husby E."/>
            <person name="Iliev I."/>
            <person name="Jaffe D."/>
            <person name="Jones C."/>
            <person name="Kamal M."/>
            <person name="Kamat A."/>
            <person name="Kamvysselis M."/>
            <person name="Karlsson E."/>
            <person name="Kells C."/>
            <person name="Kieu A."/>
            <person name="Kisner P."/>
            <person name="Kodira C."/>
            <person name="Kulbokas E."/>
            <person name="Labutti K."/>
            <person name="Lama D."/>
            <person name="Landers T."/>
            <person name="Leger J."/>
            <person name="Levine S."/>
            <person name="Lewis D."/>
            <person name="Lewis T."/>
            <person name="Lindblad-toh K."/>
            <person name="Liu X."/>
            <person name="Lokyitsang T."/>
            <person name="Lokyitsang Y."/>
            <person name="Lucien O."/>
            <person name="Lui A."/>
            <person name="Ma L.J."/>
            <person name="Mabbitt R."/>
            <person name="Macdonald J."/>
            <person name="Maclean C."/>
            <person name="Major J."/>
            <person name="Manning J."/>
            <person name="Marabella R."/>
            <person name="Maru K."/>
            <person name="Matthews C."/>
            <person name="Mauceli E."/>
            <person name="Mccarthy M."/>
            <person name="Mcdonough S."/>
            <person name="Mcghee T."/>
            <person name="Meldrim J."/>
            <person name="Meneus L."/>
            <person name="Mesirov J."/>
            <person name="Mihalev A."/>
            <person name="Mihova T."/>
            <person name="Mikkelsen T."/>
            <person name="Mlenga V."/>
            <person name="Moru K."/>
            <person name="Mozes J."/>
            <person name="Mulrain L."/>
            <person name="Munson G."/>
            <person name="Naylor J."/>
            <person name="Newes C."/>
            <person name="Nguyen C."/>
            <person name="Nguyen N."/>
            <person name="Nguyen T."/>
            <person name="Nicol R."/>
            <person name="Nielsen C."/>
            <person name="Nizzari M."/>
            <person name="Norbu C."/>
            <person name="Norbu N."/>
            <person name="O'donnell P."/>
            <person name="Okoawo O."/>
            <person name="O'leary S."/>
            <person name="Omotosho B."/>
            <person name="O'neill K."/>
            <person name="Osman S."/>
            <person name="Parker S."/>
            <person name="Perrin D."/>
            <person name="Phunkhang P."/>
            <person name="Piqani B."/>
            <person name="Purcell S."/>
            <person name="Rachupka T."/>
            <person name="Ramasamy U."/>
            <person name="Rameau R."/>
            <person name="Ray V."/>
            <person name="Raymond C."/>
            <person name="Retta R."/>
            <person name="Richardson S."/>
            <person name="Rise C."/>
            <person name="Rodriguez J."/>
            <person name="Rogers J."/>
            <person name="Rogov P."/>
            <person name="Rutman M."/>
            <person name="Schupbach R."/>
            <person name="Seaman C."/>
            <person name="Settipalli S."/>
            <person name="Sharpe T."/>
            <person name="Sheridan J."/>
            <person name="Sherpa N."/>
            <person name="Shi J."/>
            <person name="Smirnov S."/>
            <person name="Smith C."/>
            <person name="Sougnez C."/>
            <person name="Spencer B."/>
            <person name="Stalker J."/>
            <person name="Stange-thomann N."/>
            <person name="Stavropoulos S."/>
            <person name="Stetson K."/>
            <person name="Stone C."/>
            <person name="Stone S."/>
            <person name="Stubbs M."/>
            <person name="Talamas J."/>
            <person name="Tchuinga P."/>
            <person name="Tenzing P."/>
            <person name="Tesfaye S."/>
            <person name="Theodore J."/>
            <person name="Thoulutsang Y."/>
            <person name="Topham K."/>
            <person name="Towey S."/>
            <person name="Tsamla T."/>
            <person name="Tsomo N."/>
            <person name="Vallee D."/>
            <person name="Vassiliev H."/>
            <person name="Venkataraman V."/>
            <person name="Vinson J."/>
            <person name="Vo A."/>
            <person name="Wade C."/>
            <person name="Wang S."/>
            <person name="Wangchuk T."/>
            <person name="Wangdi T."/>
            <person name="Whittaker C."/>
            <person name="Wilkinson J."/>
            <person name="Wu Y."/>
            <person name="Wyman D."/>
            <person name="Yadav S."/>
            <person name="Yang S."/>
            <person name="Yang X."/>
            <person name="Yeager S."/>
            <person name="Yee E."/>
            <person name="Young G."/>
            <person name="Zainoun J."/>
            <person name="Zembeck L."/>
            <person name="Zimmer A."/>
            <person name="Zody M."/>
            <person name="Lander E."/>
        </authorList>
    </citation>
    <scope>NUCLEOTIDE SEQUENCE [LARGE SCALE GENOMIC DNA]</scope>
</reference>
<reference evidence="3" key="2">
    <citation type="submission" date="2025-08" db="UniProtKB">
        <authorList>
            <consortium name="Ensembl"/>
        </authorList>
    </citation>
    <scope>IDENTIFICATION</scope>
</reference>
<dbReference type="AlphaFoldDB" id="H2ZMS5"/>
<accession>H2ZMS5</accession>
<evidence type="ECO:0000313" key="4">
    <source>
        <dbReference type="Proteomes" id="UP000007875"/>
    </source>
</evidence>
<dbReference type="GeneTree" id="ENSGT00390000018406"/>
<evidence type="ECO:0000256" key="2">
    <source>
        <dbReference type="ARBA" id="ARBA00021918"/>
    </source>
</evidence>
<dbReference type="Gene3D" id="3.10.280.10">
    <property type="entry name" value="Mitochondrial glycoprotein"/>
    <property type="match status" value="1"/>
</dbReference>
<dbReference type="eggNOG" id="KOG4024">
    <property type="taxonomic scope" value="Eukaryota"/>
</dbReference>
<dbReference type="GO" id="GO:0005759">
    <property type="term" value="C:mitochondrial matrix"/>
    <property type="evidence" value="ECO:0007669"/>
    <property type="project" value="InterPro"/>
</dbReference>
<proteinExistence type="inferred from homology"/>
<dbReference type="FunCoup" id="H2ZMS5">
    <property type="interactions" value="340"/>
</dbReference>
<dbReference type="Pfam" id="PF02330">
    <property type="entry name" value="MAM33"/>
    <property type="match status" value="1"/>
</dbReference>
<dbReference type="InterPro" id="IPR036561">
    <property type="entry name" value="MAM33_sf"/>
</dbReference>
<reference evidence="3" key="3">
    <citation type="submission" date="2025-09" db="UniProtKB">
        <authorList>
            <consortium name="Ensembl"/>
        </authorList>
    </citation>
    <scope>IDENTIFICATION</scope>
</reference>
<dbReference type="HOGENOM" id="CLU_1668793_0_0_1"/>
<evidence type="ECO:0000313" key="3">
    <source>
        <dbReference type="Ensembl" id="ENSCSAVP00000018891.1"/>
    </source>
</evidence>
<dbReference type="Proteomes" id="UP000007875">
    <property type="component" value="Unassembled WGS sequence"/>
</dbReference>
<dbReference type="InParanoid" id="H2ZMS5"/>
<dbReference type="STRING" id="51511.ENSCSAVP00000018891"/>
<dbReference type="GO" id="GO:0042256">
    <property type="term" value="P:cytosolic ribosome assembly"/>
    <property type="evidence" value="ECO:0007669"/>
    <property type="project" value="TreeGrafter"/>
</dbReference>
<evidence type="ECO:0000256" key="1">
    <source>
        <dbReference type="ARBA" id="ARBA00005457"/>
    </source>
</evidence>
<sequence>MDGAECKLTKNLKGDEIEVSFNVNASVPPFHSDDPDEQSEIIAQPDFTVLIKKPSSSDSLSFDCFFPDSDHETEGEPEPENIFSIRLLTTYKGEIKESTYSIETENIDSEMYAMLLTYLEDRGIDNEFASDLENLATALENQEYITALEKLHKFVSCS</sequence>
<dbReference type="OMA" id="ENIPGYF"/>
<dbReference type="SUPFAM" id="SSF54529">
    <property type="entry name" value="Mitochondrial glycoprotein MAM33-like"/>
    <property type="match status" value="1"/>
</dbReference>
<dbReference type="PANTHER" id="PTHR10826:SF1">
    <property type="entry name" value="COMPLEMENT COMPONENT 1 Q SUBCOMPONENT-BINDING PROTEIN, MITOCHONDRIAL"/>
    <property type="match status" value="1"/>
</dbReference>
<dbReference type="Ensembl" id="ENSCSAVT00000019098.1">
    <property type="protein sequence ID" value="ENSCSAVP00000018891.1"/>
    <property type="gene ID" value="ENSCSAVG00000011092.1"/>
</dbReference>